<evidence type="ECO:0000256" key="2">
    <source>
        <dbReference type="SAM" id="Phobius"/>
    </source>
</evidence>
<gene>
    <name evidence="3" type="ORF">LR394_40380</name>
</gene>
<evidence type="ECO:0000256" key="1">
    <source>
        <dbReference type="SAM" id="MobiDB-lite"/>
    </source>
</evidence>
<feature type="compositionally biased region" description="Basic and acidic residues" evidence="1">
    <location>
        <begin position="11"/>
        <end position="22"/>
    </location>
</feature>
<dbReference type="EMBL" id="JAJOMB010000046">
    <property type="protein sequence ID" value="MCD5317168.1"/>
    <property type="molecule type" value="Genomic_DNA"/>
</dbReference>
<dbReference type="AlphaFoldDB" id="A0A9X1NN06"/>
<feature type="compositionally biased region" description="Low complexity" evidence="1">
    <location>
        <begin position="234"/>
        <end position="246"/>
    </location>
</feature>
<sequence length="346" mass="35961">MHDVNVTSDVTPDRGDETDARQASRAVVSPRRRAWPVLLLALPAFVAIWSGWVELGGMTGFGEVKPLPGIAEGFVINTAITLPIGVETYAAYALNVWLSGGTSRRATRFARASALGSLALGAGGQIAYHLMKAAGIVQAPWWITAVVACLPVAVLGMGAALHHLVSESADPHEAPAPAEAVNGGDTPDEAEARTERIVIENAMRERHPQWPTETVTEIAGALAAEGGQLPTPAPRTRTPEPATDPAEPGKTDGVDGAEESAPKPVAAATVPRPVVRATTTGAGGGKPRTDTAARVQKLRDKHPEWTAAQIATRAGVTERTVRRHLNTSTTPTDPSASGEAPSTAAA</sequence>
<organism evidence="3 4">
    <name type="scientific">Kineosporia babensis</name>
    <dbReference type="NCBI Taxonomy" id="499548"/>
    <lineage>
        <taxon>Bacteria</taxon>
        <taxon>Bacillati</taxon>
        <taxon>Actinomycetota</taxon>
        <taxon>Actinomycetes</taxon>
        <taxon>Kineosporiales</taxon>
        <taxon>Kineosporiaceae</taxon>
        <taxon>Kineosporia</taxon>
    </lineage>
</organism>
<keyword evidence="4" id="KW-1185">Reference proteome</keyword>
<feature type="transmembrane region" description="Helical" evidence="2">
    <location>
        <begin position="140"/>
        <end position="161"/>
    </location>
</feature>
<name>A0A9X1NN06_9ACTN</name>
<feature type="region of interest" description="Disordered" evidence="1">
    <location>
        <begin position="1"/>
        <end position="25"/>
    </location>
</feature>
<feature type="transmembrane region" description="Helical" evidence="2">
    <location>
        <begin position="34"/>
        <end position="53"/>
    </location>
</feature>
<evidence type="ECO:0000313" key="3">
    <source>
        <dbReference type="EMBL" id="MCD5317168.1"/>
    </source>
</evidence>
<dbReference type="Proteomes" id="UP001138997">
    <property type="component" value="Unassembled WGS sequence"/>
</dbReference>
<feature type="compositionally biased region" description="Polar residues" evidence="1">
    <location>
        <begin position="326"/>
        <end position="335"/>
    </location>
</feature>
<accession>A0A9X1NN06</accession>
<comment type="caution">
    <text evidence="3">The sequence shown here is derived from an EMBL/GenBank/DDBJ whole genome shotgun (WGS) entry which is preliminary data.</text>
</comment>
<keyword evidence="2" id="KW-0472">Membrane</keyword>
<feature type="region of interest" description="Disordered" evidence="1">
    <location>
        <begin position="226"/>
        <end position="267"/>
    </location>
</feature>
<feature type="region of interest" description="Disordered" evidence="1">
    <location>
        <begin position="170"/>
        <end position="189"/>
    </location>
</feature>
<evidence type="ECO:0000313" key="4">
    <source>
        <dbReference type="Proteomes" id="UP001138997"/>
    </source>
</evidence>
<feature type="compositionally biased region" description="Polar residues" evidence="1">
    <location>
        <begin position="1"/>
        <end position="10"/>
    </location>
</feature>
<proteinExistence type="predicted"/>
<feature type="transmembrane region" description="Helical" evidence="2">
    <location>
        <begin position="73"/>
        <end position="97"/>
    </location>
</feature>
<feature type="region of interest" description="Disordered" evidence="1">
    <location>
        <begin position="313"/>
        <end position="346"/>
    </location>
</feature>
<keyword evidence="2" id="KW-1133">Transmembrane helix</keyword>
<keyword evidence="2" id="KW-0812">Transmembrane</keyword>
<reference evidence="3" key="1">
    <citation type="submission" date="2021-11" db="EMBL/GenBank/DDBJ databases">
        <title>Streptomyces corallinus and Kineosporia corallina sp. nov., two new coral-derived marine actinobacteria.</title>
        <authorList>
            <person name="Buangrab K."/>
            <person name="Sutthacheep M."/>
            <person name="Yeemin T."/>
            <person name="Harunari E."/>
            <person name="Igarashi Y."/>
            <person name="Sripreechasak P."/>
            <person name="Kanchanasin P."/>
            <person name="Tanasupawat S."/>
            <person name="Phongsopitanun W."/>
        </authorList>
    </citation>
    <scope>NUCLEOTIDE SEQUENCE</scope>
    <source>
        <strain evidence="3">JCM 31032</strain>
    </source>
</reference>
<protein>
    <submittedName>
        <fullName evidence="3">HTH domain-containing protein</fullName>
    </submittedName>
</protein>